<evidence type="ECO:0000313" key="3">
    <source>
        <dbReference type="Proteomes" id="UP001595420"/>
    </source>
</evidence>
<keyword evidence="3" id="KW-1185">Reference proteome</keyword>
<evidence type="ECO:0000313" key="2">
    <source>
        <dbReference type="EMBL" id="MFC3002299.1"/>
    </source>
</evidence>
<sequence>MTDPASRITGVSRHALRRAQQRLGHQPTKEEWFGFILAITERDPSVRRTARMIRMNPDGTEQWEVTHRGQPLLLVWSPAAGEVVTVPPADLPDARPPKHARLARIRAARQDRPE</sequence>
<feature type="region of interest" description="Disordered" evidence="1">
    <location>
        <begin position="88"/>
        <end position="114"/>
    </location>
</feature>
<accession>A0ABV7BYZ9</accession>
<protein>
    <submittedName>
        <fullName evidence="2">Uncharacterized protein</fullName>
    </submittedName>
</protein>
<proteinExistence type="predicted"/>
<dbReference type="Proteomes" id="UP001595420">
    <property type="component" value="Unassembled WGS sequence"/>
</dbReference>
<organism evidence="2 3">
    <name type="scientific">Falsiroseomonas tokyonensis</name>
    <dbReference type="NCBI Taxonomy" id="430521"/>
    <lineage>
        <taxon>Bacteria</taxon>
        <taxon>Pseudomonadati</taxon>
        <taxon>Pseudomonadota</taxon>
        <taxon>Alphaproteobacteria</taxon>
        <taxon>Acetobacterales</taxon>
        <taxon>Roseomonadaceae</taxon>
        <taxon>Falsiroseomonas</taxon>
    </lineage>
</organism>
<reference evidence="3" key="1">
    <citation type="journal article" date="2019" name="Int. J. Syst. Evol. Microbiol.">
        <title>The Global Catalogue of Microorganisms (GCM) 10K type strain sequencing project: providing services to taxonomists for standard genome sequencing and annotation.</title>
        <authorList>
            <consortium name="The Broad Institute Genomics Platform"/>
            <consortium name="The Broad Institute Genome Sequencing Center for Infectious Disease"/>
            <person name="Wu L."/>
            <person name="Ma J."/>
        </authorList>
    </citation>
    <scope>NUCLEOTIDE SEQUENCE [LARGE SCALE GENOMIC DNA]</scope>
    <source>
        <strain evidence="3">CGMCC 1.16855</strain>
    </source>
</reference>
<feature type="compositionally biased region" description="Basic residues" evidence="1">
    <location>
        <begin position="97"/>
        <end position="107"/>
    </location>
</feature>
<name>A0ABV7BYZ9_9PROT</name>
<dbReference type="RefSeq" id="WP_216838382.1">
    <property type="nucleotide sequence ID" value="NZ_JAFNJS010000006.1"/>
</dbReference>
<comment type="caution">
    <text evidence="2">The sequence shown here is derived from an EMBL/GenBank/DDBJ whole genome shotgun (WGS) entry which is preliminary data.</text>
</comment>
<gene>
    <name evidence="2" type="ORF">ACFOD3_20540</name>
</gene>
<dbReference type="EMBL" id="JBHRSB010000006">
    <property type="protein sequence ID" value="MFC3002299.1"/>
    <property type="molecule type" value="Genomic_DNA"/>
</dbReference>
<evidence type="ECO:0000256" key="1">
    <source>
        <dbReference type="SAM" id="MobiDB-lite"/>
    </source>
</evidence>